<name>A0A0V0SSM5_9BILA</name>
<dbReference type="AlphaFoldDB" id="A0A0V0SSM5"/>
<gene>
    <name evidence="1" type="ORF">T05_10240</name>
</gene>
<reference evidence="1 2" key="1">
    <citation type="submission" date="2015-01" db="EMBL/GenBank/DDBJ databases">
        <title>Evolution of Trichinella species and genotypes.</title>
        <authorList>
            <person name="Korhonen P.K."/>
            <person name="Edoardo P."/>
            <person name="Giuseppe L.R."/>
            <person name="Gasser R.B."/>
        </authorList>
    </citation>
    <scope>NUCLEOTIDE SEQUENCE [LARGE SCALE GENOMIC DNA]</scope>
    <source>
        <strain evidence="1">ISS417</strain>
    </source>
</reference>
<protein>
    <submittedName>
        <fullName evidence="1">Uncharacterized protein</fullName>
    </submittedName>
</protein>
<sequence length="68" mass="8036">MDAEMDSIITNTGVNEKYTMKQELNRRRNCFKGQMYHVCQDLEALIRQPESRIDVKMTLDSISKLLER</sequence>
<dbReference type="OrthoDB" id="10475005at2759"/>
<comment type="caution">
    <text evidence="1">The sequence shown here is derived from an EMBL/GenBank/DDBJ whole genome shotgun (WGS) entry which is preliminary data.</text>
</comment>
<keyword evidence="2" id="KW-1185">Reference proteome</keyword>
<dbReference type="STRING" id="144512.A0A0V0SSM5"/>
<accession>A0A0V0SSM5</accession>
<dbReference type="Proteomes" id="UP000055048">
    <property type="component" value="Unassembled WGS sequence"/>
</dbReference>
<organism evidence="1 2">
    <name type="scientific">Trichinella murrelli</name>
    <dbReference type="NCBI Taxonomy" id="144512"/>
    <lineage>
        <taxon>Eukaryota</taxon>
        <taxon>Metazoa</taxon>
        <taxon>Ecdysozoa</taxon>
        <taxon>Nematoda</taxon>
        <taxon>Enoplea</taxon>
        <taxon>Dorylaimia</taxon>
        <taxon>Trichinellida</taxon>
        <taxon>Trichinellidae</taxon>
        <taxon>Trichinella</taxon>
    </lineage>
</organism>
<proteinExistence type="predicted"/>
<evidence type="ECO:0000313" key="2">
    <source>
        <dbReference type="Proteomes" id="UP000055048"/>
    </source>
</evidence>
<dbReference type="EMBL" id="JYDJ01003012">
    <property type="protein sequence ID" value="KRX29758.1"/>
    <property type="molecule type" value="Genomic_DNA"/>
</dbReference>
<evidence type="ECO:0000313" key="1">
    <source>
        <dbReference type="EMBL" id="KRX29758.1"/>
    </source>
</evidence>
<feature type="non-terminal residue" evidence="1">
    <location>
        <position position="68"/>
    </location>
</feature>